<evidence type="ECO:0000313" key="5">
    <source>
        <dbReference type="EMBL" id="MBC6464813.1"/>
    </source>
</evidence>
<dbReference type="PANTHER" id="PTHR48090">
    <property type="entry name" value="UNDECAPRENYL-PHOSPHATE 4-DEOXY-4-FORMAMIDO-L-ARABINOSE TRANSFERASE-RELATED"/>
    <property type="match status" value="1"/>
</dbReference>
<sequence length="325" mass="36368">MPEHRFPWTTAAGASPTGRSRPVSCPTVSTDAVHVTIVLPCYNEQDHVIDEVERICKAMDASAMTYELLAVDDCSTDETLARLEEAAPRFPTMRVIPFRHNSGSGTVRRIGSQQARGEIVVWTDADMSYPNERIPELVEILDNDPSVDQVVGARTTEEGTHKVLRVPAKWFIRKVAERLASSQIPDLNSGLRAFRRSVAEPYLKLLPPGFSCVTTITLAFLSNQHTVRYVPIDYFTRAGTSKFHFTKDAYRYILQVLRMVMYFNPLKVLMPPAIWLIMIGLVKGVVDMFRHPFYFPASTVMLILSGLIIGSLALLADLIVRSRGA</sequence>
<dbReference type="Pfam" id="PF00535">
    <property type="entry name" value="Glycos_transf_2"/>
    <property type="match status" value="1"/>
</dbReference>
<dbReference type="PANTHER" id="PTHR48090:SF7">
    <property type="entry name" value="RFBJ PROTEIN"/>
    <property type="match status" value="1"/>
</dbReference>
<keyword evidence="3" id="KW-0472">Membrane</keyword>
<dbReference type="Proteomes" id="UP000805614">
    <property type="component" value="Unassembled WGS sequence"/>
</dbReference>
<proteinExistence type="inferred from homology"/>
<organism evidence="5 6">
    <name type="scientific">Actinomadura alba</name>
    <dbReference type="NCBI Taxonomy" id="406431"/>
    <lineage>
        <taxon>Bacteria</taxon>
        <taxon>Bacillati</taxon>
        <taxon>Actinomycetota</taxon>
        <taxon>Actinomycetes</taxon>
        <taxon>Streptosporangiales</taxon>
        <taxon>Thermomonosporaceae</taxon>
        <taxon>Actinomadura</taxon>
    </lineage>
</organism>
<feature type="domain" description="Glycosyltransferase 2-like" evidence="4">
    <location>
        <begin position="36"/>
        <end position="200"/>
    </location>
</feature>
<dbReference type="CDD" id="cd04179">
    <property type="entry name" value="DPM_DPG-synthase_like"/>
    <property type="match status" value="1"/>
</dbReference>
<dbReference type="InterPro" id="IPR029044">
    <property type="entry name" value="Nucleotide-diphossugar_trans"/>
</dbReference>
<name>A0ABR7LJ47_9ACTN</name>
<keyword evidence="3" id="KW-0812">Transmembrane</keyword>
<evidence type="ECO:0000256" key="1">
    <source>
        <dbReference type="ARBA" id="ARBA00006739"/>
    </source>
</evidence>
<protein>
    <submittedName>
        <fullName evidence="5">Glycosyltransferase family 2 protein</fullName>
    </submittedName>
</protein>
<dbReference type="InterPro" id="IPR001173">
    <property type="entry name" value="Glyco_trans_2-like"/>
</dbReference>
<gene>
    <name evidence="5" type="ORF">HKK74_04780</name>
</gene>
<keyword evidence="6" id="KW-1185">Reference proteome</keyword>
<evidence type="ECO:0000256" key="3">
    <source>
        <dbReference type="SAM" id="Phobius"/>
    </source>
</evidence>
<evidence type="ECO:0000313" key="6">
    <source>
        <dbReference type="Proteomes" id="UP000805614"/>
    </source>
</evidence>
<dbReference type="InterPro" id="IPR050256">
    <property type="entry name" value="Glycosyltransferase_2"/>
</dbReference>
<keyword evidence="3" id="KW-1133">Transmembrane helix</keyword>
<evidence type="ECO:0000256" key="2">
    <source>
        <dbReference type="SAM" id="MobiDB-lite"/>
    </source>
</evidence>
<feature type="region of interest" description="Disordered" evidence="2">
    <location>
        <begin position="1"/>
        <end position="23"/>
    </location>
</feature>
<comment type="similarity">
    <text evidence="1">Belongs to the glycosyltransferase 2 family.</text>
</comment>
<feature type="transmembrane region" description="Helical" evidence="3">
    <location>
        <begin position="298"/>
        <end position="320"/>
    </location>
</feature>
<dbReference type="EMBL" id="JABVEC010000002">
    <property type="protein sequence ID" value="MBC6464813.1"/>
    <property type="molecule type" value="Genomic_DNA"/>
</dbReference>
<comment type="caution">
    <text evidence="5">The sequence shown here is derived from an EMBL/GenBank/DDBJ whole genome shotgun (WGS) entry which is preliminary data.</text>
</comment>
<dbReference type="SUPFAM" id="SSF53448">
    <property type="entry name" value="Nucleotide-diphospho-sugar transferases"/>
    <property type="match status" value="1"/>
</dbReference>
<feature type="transmembrane region" description="Helical" evidence="3">
    <location>
        <begin position="268"/>
        <end position="286"/>
    </location>
</feature>
<evidence type="ECO:0000259" key="4">
    <source>
        <dbReference type="Pfam" id="PF00535"/>
    </source>
</evidence>
<accession>A0ABR7LJ47</accession>
<dbReference type="Gene3D" id="3.90.550.10">
    <property type="entry name" value="Spore Coat Polysaccharide Biosynthesis Protein SpsA, Chain A"/>
    <property type="match status" value="1"/>
</dbReference>
<reference evidence="5 6" key="1">
    <citation type="submission" date="2020-06" db="EMBL/GenBank/DDBJ databases">
        <title>Actinomadura xiongansis sp. nov., isolated from soil of Baiyangdian.</title>
        <authorList>
            <person name="Zhang X."/>
        </authorList>
    </citation>
    <scope>NUCLEOTIDE SEQUENCE [LARGE SCALE GENOMIC DNA]</scope>
    <source>
        <strain evidence="5 6">HBUM206468</strain>
    </source>
</reference>